<sequence>MTEHSNASDDHAAAPPDGQGVPGAAARRGLASGRRLLADGGRRLAAAARGRLEARGVGATRRARNAEHRNAEHRNAEHRNAGTATGGARHVTVLSPDRAAGQTTVAALLGTVLAHVLDEPVAAVDVDTDRGTLADRMPGIAAGPAAPERGIVVADPGAGLVRASMRGALDRAGAVVVVVAGTGADGARPGAETLAWLEAHGRGDLAGRAVVVLNRTATPGRRGVGPAGAAPPRAGAPTVVLLPDDPHLAEGTGIDLSRLRPDTRKAATDLAAHVVQRLEG</sequence>
<evidence type="ECO:0000256" key="1">
    <source>
        <dbReference type="SAM" id="MobiDB-lite"/>
    </source>
</evidence>
<proteinExistence type="predicted"/>
<dbReference type="EMBL" id="JBHDLJ010000011">
    <property type="protein sequence ID" value="MFB0835483.1"/>
    <property type="molecule type" value="Genomic_DNA"/>
</dbReference>
<reference evidence="2 3" key="1">
    <citation type="submission" date="2024-09" db="EMBL/GenBank/DDBJ databases">
        <authorList>
            <person name="Salinas-Garcia M.A."/>
            <person name="Prieme A."/>
        </authorList>
    </citation>
    <scope>NUCLEOTIDE SEQUENCE [LARGE SCALE GENOMIC DNA]</scope>
    <source>
        <strain evidence="2 3">DSM 21081</strain>
    </source>
</reference>
<feature type="compositionally biased region" description="Basic and acidic residues" evidence="1">
    <location>
        <begin position="64"/>
        <end position="80"/>
    </location>
</feature>
<dbReference type="InterPro" id="IPR050625">
    <property type="entry name" value="ParA/MinD_ATPase"/>
</dbReference>
<evidence type="ECO:0000313" key="2">
    <source>
        <dbReference type="EMBL" id="MFB0835483.1"/>
    </source>
</evidence>
<organism evidence="2 3">
    <name type="scientific">Arthrobacter halodurans</name>
    <dbReference type="NCBI Taxonomy" id="516699"/>
    <lineage>
        <taxon>Bacteria</taxon>
        <taxon>Bacillati</taxon>
        <taxon>Actinomycetota</taxon>
        <taxon>Actinomycetes</taxon>
        <taxon>Micrococcales</taxon>
        <taxon>Micrococcaceae</taxon>
        <taxon>Arthrobacter</taxon>
    </lineage>
</organism>
<keyword evidence="3" id="KW-1185">Reference proteome</keyword>
<feature type="region of interest" description="Disordered" evidence="1">
    <location>
        <begin position="55"/>
        <end position="86"/>
    </location>
</feature>
<dbReference type="RefSeq" id="WP_373972658.1">
    <property type="nucleotide sequence ID" value="NZ_JBHDLJ010000011.1"/>
</dbReference>
<comment type="caution">
    <text evidence="2">The sequence shown here is derived from an EMBL/GenBank/DDBJ whole genome shotgun (WGS) entry which is preliminary data.</text>
</comment>
<dbReference type="PANTHER" id="PTHR43384:SF14">
    <property type="entry name" value="ESX-1 SECRETION-ASSOCIATED PROTEIN ESPI"/>
    <property type="match status" value="1"/>
</dbReference>
<dbReference type="PANTHER" id="PTHR43384">
    <property type="entry name" value="SEPTUM SITE-DETERMINING PROTEIN MIND HOMOLOG, CHLOROPLASTIC-RELATED"/>
    <property type="match status" value="1"/>
</dbReference>
<accession>A0ABV4URE7</accession>
<protein>
    <recommendedName>
        <fullName evidence="4">MinD-like ATPase involved in chromosome partitioning or flagellar assembly</fullName>
    </recommendedName>
</protein>
<name>A0ABV4URE7_9MICC</name>
<feature type="region of interest" description="Disordered" evidence="1">
    <location>
        <begin position="1"/>
        <end position="27"/>
    </location>
</feature>
<dbReference type="SUPFAM" id="SSF52540">
    <property type="entry name" value="P-loop containing nucleoside triphosphate hydrolases"/>
    <property type="match status" value="1"/>
</dbReference>
<dbReference type="Proteomes" id="UP001575652">
    <property type="component" value="Unassembled WGS sequence"/>
</dbReference>
<evidence type="ECO:0008006" key="4">
    <source>
        <dbReference type="Google" id="ProtNLM"/>
    </source>
</evidence>
<gene>
    <name evidence="2" type="ORF">ACETWP_12870</name>
</gene>
<feature type="compositionally biased region" description="Basic and acidic residues" evidence="1">
    <location>
        <begin position="1"/>
        <end position="12"/>
    </location>
</feature>
<dbReference type="InterPro" id="IPR027417">
    <property type="entry name" value="P-loop_NTPase"/>
</dbReference>
<evidence type="ECO:0000313" key="3">
    <source>
        <dbReference type="Proteomes" id="UP001575652"/>
    </source>
</evidence>